<dbReference type="InterPro" id="IPR017896">
    <property type="entry name" value="4Fe4S_Fe-S-bd"/>
</dbReference>
<dbReference type="Pfam" id="PF12617">
    <property type="entry name" value="LdpA_C"/>
    <property type="match status" value="1"/>
</dbReference>
<evidence type="ECO:0000256" key="1">
    <source>
        <dbReference type="ARBA" id="ARBA00022485"/>
    </source>
</evidence>
<evidence type="ECO:0000256" key="3">
    <source>
        <dbReference type="ARBA" id="ARBA00023004"/>
    </source>
</evidence>
<evidence type="ECO:0000313" key="6">
    <source>
        <dbReference type="Proteomes" id="UP001515500"/>
    </source>
</evidence>
<feature type="domain" description="4Fe-4S ferredoxin-type" evidence="5">
    <location>
        <begin position="173"/>
        <end position="202"/>
    </location>
</feature>
<dbReference type="AlphaFoldDB" id="A0AB40BIW7"/>
<keyword evidence="4" id="KW-0411">Iron-sulfur</keyword>
<accession>A0AB40BIW7</accession>
<feature type="domain" description="4Fe-4S ferredoxin-type" evidence="5">
    <location>
        <begin position="126"/>
        <end position="157"/>
    </location>
</feature>
<organism evidence="6 7">
    <name type="scientific">Dioscorea cayennensis subsp. rotundata</name>
    <name type="common">White Guinea yam</name>
    <name type="synonym">Dioscorea rotundata</name>
    <dbReference type="NCBI Taxonomy" id="55577"/>
    <lineage>
        <taxon>Eukaryota</taxon>
        <taxon>Viridiplantae</taxon>
        <taxon>Streptophyta</taxon>
        <taxon>Embryophyta</taxon>
        <taxon>Tracheophyta</taxon>
        <taxon>Spermatophyta</taxon>
        <taxon>Magnoliopsida</taxon>
        <taxon>Liliopsida</taxon>
        <taxon>Dioscoreales</taxon>
        <taxon>Dioscoreaceae</taxon>
        <taxon>Dioscorea</taxon>
    </lineage>
</organism>
<dbReference type="InterPro" id="IPR021039">
    <property type="entry name" value="Fe-S-bd_prot_LdpA_C"/>
</dbReference>
<keyword evidence="3" id="KW-0408">Iron</keyword>
<dbReference type="SUPFAM" id="SSF54862">
    <property type="entry name" value="4Fe-4S ferredoxins"/>
    <property type="match status" value="1"/>
</dbReference>
<dbReference type="InterPro" id="IPR050157">
    <property type="entry name" value="PSI_iron-sulfur_center"/>
</dbReference>
<keyword evidence="2" id="KW-0479">Metal-binding</keyword>
<dbReference type="Proteomes" id="UP001515500">
    <property type="component" value="Chromosome 6"/>
</dbReference>
<dbReference type="InterPro" id="IPR017900">
    <property type="entry name" value="4Fe4S_Fe_S_CS"/>
</dbReference>
<protein>
    <submittedName>
        <fullName evidence="7">Uncharacterized protein LOC120263025 isoform X1</fullName>
    </submittedName>
</protein>
<keyword evidence="1" id="KW-0004">4Fe-4S</keyword>
<dbReference type="GeneID" id="120263025"/>
<dbReference type="Gene3D" id="3.30.70.3270">
    <property type="match status" value="1"/>
</dbReference>
<keyword evidence="6" id="KW-1185">Reference proteome</keyword>
<dbReference type="PROSITE" id="PS00198">
    <property type="entry name" value="4FE4S_FER_1"/>
    <property type="match status" value="1"/>
</dbReference>
<evidence type="ECO:0000256" key="4">
    <source>
        <dbReference type="ARBA" id="ARBA00023014"/>
    </source>
</evidence>
<gene>
    <name evidence="7" type="primary">LOC120263025</name>
</gene>
<dbReference type="GO" id="GO:0051539">
    <property type="term" value="F:4 iron, 4 sulfur cluster binding"/>
    <property type="evidence" value="ECO:0007669"/>
    <property type="project" value="UniProtKB-KW"/>
</dbReference>
<sequence length="404" mass="44027">MLLSLCSASPPSIPSNSRHCLQSVKTLAESISGNRPASLLAAPIESLRRGDWVKLICGASFEDMADVRNLSLVYTLAGVDCIDCAADASVVNAVNDGIDAALEIASVRRPWVMISVNDDRNDLHFRKAEFDPEDCPPDCSRPCEMVCPANAILLKRMSEGDEIQDGSHARGKLQGGVITERCYGCGRCLPVCPFDRIRAITYIRDLATTSALLKRNDVDAIEIHTRGRTTELFKELWTGLSSSIGHLKLVAVSLPDNGESTVATMHMIYSIMKTDLECYNLWQLDGRPMSGDIGRGATKEAVTFAARISSMQDRPHGFYQLAGGTNAHTIDSLRKVGLFRAKNDPADSNALIGGIAYGGYARKIIGRVLRRIPSKHGHAHIEDYPELMLDAIKEAFNLVGPVKC</sequence>
<proteinExistence type="predicted"/>
<dbReference type="PANTHER" id="PTHR24960:SF79">
    <property type="entry name" value="PHOTOSYSTEM I IRON-SULFUR CENTER"/>
    <property type="match status" value="1"/>
</dbReference>
<dbReference type="InterPro" id="IPR057431">
    <property type="entry name" value="LdpA_Fe-S-bd"/>
</dbReference>
<evidence type="ECO:0000313" key="7">
    <source>
        <dbReference type="RefSeq" id="XP_039126883.1"/>
    </source>
</evidence>
<evidence type="ECO:0000259" key="5">
    <source>
        <dbReference type="PROSITE" id="PS51379"/>
    </source>
</evidence>
<reference evidence="7" key="1">
    <citation type="submission" date="2025-08" db="UniProtKB">
        <authorList>
            <consortium name="RefSeq"/>
        </authorList>
    </citation>
    <scope>IDENTIFICATION</scope>
</reference>
<dbReference type="RefSeq" id="XP_039126883.1">
    <property type="nucleotide sequence ID" value="XM_039270949.1"/>
</dbReference>
<evidence type="ECO:0000256" key="2">
    <source>
        <dbReference type="ARBA" id="ARBA00022723"/>
    </source>
</evidence>
<dbReference type="GO" id="GO:0046872">
    <property type="term" value="F:metal ion binding"/>
    <property type="evidence" value="ECO:0007669"/>
    <property type="project" value="UniProtKB-KW"/>
</dbReference>
<name>A0AB40BIW7_DIOCR</name>
<dbReference type="PANTHER" id="PTHR24960">
    <property type="entry name" value="PHOTOSYSTEM I IRON-SULFUR CENTER-RELATED"/>
    <property type="match status" value="1"/>
</dbReference>
<dbReference type="PROSITE" id="PS51379">
    <property type="entry name" value="4FE4S_FER_2"/>
    <property type="match status" value="2"/>
</dbReference>
<dbReference type="Pfam" id="PF25160">
    <property type="entry name" value="LdpA_Fe-S-bd"/>
    <property type="match status" value="1"/>
</dbReference>